<dbReference type="AlphaFoldDB" id="A0A9X2QSE5"/>
<dbReference type="InterPro" id="IPR029032">
    <property type="entry name" value="AhpD-like"/>
</dbReference>
<sequence length="186" mass="20368">MAWIDVIDPDDATGDLKELYDTIAEQRGKVSNVLTVHSQNPAALKEHLDLYDAVLFGASPLSRADREAIAVVVSAANECDYCVRHHAEALQAYWQDEDRVHQLADDYTALDALDDRLRTACAVAEKLTAAPGAMAEADVHALRDAGWSDRAVLDIVLVTSYFNFVNRITNGLGVEATEEEAAGYNY</sequence>
<dbReference type="NCBIfam" id="TIGR00778">
    <property type="entry name" value="ahpD_dom"/>
    <property type="match status" value="1"/>
</dbReference>
<comment type="caution">
    <text evidence="2">The sequence shown here is derived from an EMBL/GenBank/DDBJ whole genome shotgun (WGS) entry which is preliminary data.</text>
</comment>
<dbReference type="InterPro" id="IPR010195">
    <property type="entry name" value="Uncharacterised_peroxidase-rel"/>
</dbReference>
<evidence type="ECO:0000259" key="1">
    <source>
        <dbReference type="Pfam" id="PF02627"/>
    </source>
</evidence>
<name>A0A9X2QSE5_9BACT</name>
<dbReference type="InterPro" id="IPR003779">
    <property type="entry name" value="CMD-like"/>
</dbReference>
<evidence type="ECO:0000313" key="2">
    <source>
        <dbReference type="EMBL" id="MCS4120482.1"/>
    </source>
</evidence>
<dbReference type="Proteomes" id="UP001155110">
    <property type="component" value="Unassembled WGS sequence"/>
</dbReference>
<dbReference type="Pfam" id="PF02627">
    <property type="entry name" value="CMD"/>
    <property type="match status" value="1"/>
</dbReference>
<dbReference type="InterPro" id="IPR004675">
    <property type="entry name" value="AhpD_core"/>
</dbReference>
<evidence type="ECO:0000313" key="4">
    <source>
        <dbReference type="Proteomes" id="UP001155144"/>
    </source>
</evidence>
<dbReference type="Proteomes" id="UP001155144">
    <property type="component" value="Unassembled WGS sequence"/>
</dbReference>
<dbReference type="PANTHER" id="PTHR35446">
    <property type="entry name" value="SI:CH211-175M2.5"/>
    <property type="match status" value="1"/>
</dbReference>
<gene>
    <name evidence="2" type="ORF">GGP45_000800</name>
    <name evidence="3" type="ORF">GGP99_000767</name>
</gene>
<keyword evidence="2" id="KW-0575">Peroxidase</keyword>
<dbReference type="GO" id="GO:0051920">
    <property type="term" value="F:peroxiredoxin activity"/>
    <property type="evidence" value="ECO:0007669"/>
    <property type="project" value="InterPro"/>
</dbReference>
<dbReference type="RefSeq" id="WP_118841484.1">
    <property type="nucleotide sequence ID" value="NZ_CALTRV010000004.1"/>
</dbReference>
<evidence type="ECO:0000313" key="3">
    <source>
        <dbReference type="EMBL" id="MCS4156825.1"/>
    </source>
</evidence>
<accession>A0A9X2QSE5</accession>
<proteinExistence type="predicted"/>
<dbReference type="EMBL" id="JANTZM010000003">
    <property type="protein sequence ID" value="MCS4156825.1"/>
    <property type="molecule type" value="Genomic_DNA"/>
</dbReference>
<dbReference type="EMBL" id="JANUBL010000001">
    <property type="protein sequence ID" value="MCS4120482.1"/>
    <property type="molecule type" value="Genomic_DNA"/>
</dbReference>
<keyword evidence="2" id="KW-0560">Oxidoreductase</keyword>
<protein>
    <submittedName>
        <fullName evidence="2">Peroxidase-related enzyme</fullName>
    </submittedName>
</protein>
<dbReference type="Gene3D" id="1.20.1290.10">
    <property type="entry name" value="AhpD-like"/>
    <property type="match status" value="1"/>
</dbReference>
<dbReference type="NCBIfam" id="TIGR01926">
    <property type="entry name" value="peroxid_rel"/>
    <property type="match status" value="1"/>
</dbReference>
<dbReference type="PANTHER" id="PTHR35446:SF2">
    <property type="entry name" value="CARBOXYMUCONOLACTONE DECARBOXYLASE-LIKE DOMAIN-CONTAINING PROTEIN"/>
    <property type="match status" value="1"/>
</dbReference>
<reference evidence="2" key="1">
    <citation type="submission" date="2022-08" db="EMBL/GenBank/DDBJ databases">
        <title>Genomic Encyclopedia of Type Strains, Phase V (KMG-V): Genome sequencing to study the core and pangenomes of soil and plant-associated prokaryotes.</title>
        <authorList>
            <person name="Whitman W."/>
        </authorList>
    </citation>
    <scope>NUCLEOTIDE SEQUENCE</scope>
    <source>
        <strain evidence="3">SP3002</strain>
        <strain evidence="2">SP3026</strain>
    </source>
</reference>
<dbReference type="SUPFAM" id="SSF69118">
    <property type="entry name" value="AhpD-like"/>
    <property type="match status" value="1"/>
</dbReference>
<organism evidence="2 4">
    <name type="scientific">Salinibacter ruber</name>
    <dbReference type="NCBI Taxonomy" id="146919"/>
    <lineage>
        <taxon>Bacteria</taxon>
        <taxon>Pseudomonadati</taxon>
        <taxon>Rhodothermota</taxon>
        <taxon>Rhodothermia</taxon>
        <taxon>Rhodothermales</taxon>
        <taxon>Salinibacteraceae</taxon>
        <taxon>Salinibacter</taxon>
    </lineage>
</organism>
<feature type="domain" description="Carboxymuconolactone decarboxylase-like" evidence="1">
    <location>
        <begin position="48"/>
        <end position="125"/>
    </location>
</feature>